<dbReference type="SMART" id="SM00044">
    <property type="entry name" value="CYCc"/>
    <property type="match status" value="1"/>
</dbReference>
<dbReference type="KEGG" id="sus:Acid_4904"/>
<dbReference type="Pfam" id="PF13676">
    <property type="entry name" value="TIR_2"/>
    <property type="match status" value="1"/>
</dbReference>
<dbReference type="Gene3D" id="3.40.50.10140">
    <property type="entry name" value="Toll/interleukin-1 receptor homology (TIR) domain"/>
    <property type="match status" value="1"/>
</dbReference>
<dbReference type="InParanoid" id="Q01WV2"/>
<dbReference type="GO" id="GO:0035556">
    <property type="term" value="P:intracellular signal transduction"/>
    <property type="evidence" value="ECO:0007669"/>
    <property type="project" value="InterPro"/>
</dbReference>
<dbReference type="HOGENOM" id="CLU_505164_0_0_0"/>
<dbReference type="InterPro" id="IPR003018">
    <property type="entry name" value="GAF"/>
</dbReference>
<dbReference type="PROSITE" id="PS50125">
    <property type="entry name" value="GUANYLATE_CYCLASE_2"/>
    <property type="match status" value="1"/>
</dbReference>
<sequence length="539" mass="59425">MATSDLLPREDLLALLETAGQLATEADQARLADAILDRACQMTGSPDGSVLLFDNERGGLFFAAAKGEKGPSLLEAWGEYSSQRVPVSGSKAGLVYTTGETIVEQRLDDDTDHFKGVDEQTRRTSQSMVCAPLETGGSRIGAIQILNKPEPYSDRDLALLKQFAVQAAAAIKNARRLRELAAHMGLYTRELGGDLLGLLSQTARREDTTVMFADMRGFTQVCQSQEDPAHTQAIVNDLLTMLAEQVLTHGGVVNKFLGDAVLAFFRKENGPKQAVRCAFGMLERFESLRQRWGESSNQDLEYLDLGIGIATDRVALGAFGSASVRDFTAIGTAVNRAAAFEHAARDGRRVLVDRRTWDAAREIIADHAEPERFELRKPGQGSGVVYWQYHLKRLKPDLVVRIFISHSHLDRVYVEREVTHNLKQFGIETWYSNTDLIPGENYINTIQAGLLKSDWFVVVVSARSVASDWVRAEVRTAFQDSRLRNRIIPVVIDDTSPGLIHHDLATVHAVYAKDGNGAGHAIYEALRARTHQLESGAVA</sequence>
<proteinExistence type="predicted"/>
<dbReference type="AlphaFoldDB" id="Q01WV2"/>
<dbReference type="eggNOG" id="COG2203">
    <property type="taxonomic scope" value="Bacteria"/>
</dbReference>
<organism evidence="3">
    <name type="scientific">Solibacter usitatus (strain Ellin6076)</name>
    <dbReference type="NCBI Taxonomy" id="234267"/>
    <lineage>
        <taxon>Bacteria</taxon>
        <taxon>Pseudomonadati</taxon>
        <taxon>Acidobacteriota</taxon>
        <taxon>Terriglobia</taxon>
        <taxon>Bryobacterales</taxon>
        <taxon>Solibacteraceae</taxon>
        <taxon>Candidatus Solibacter</taxon>
    </lineage>
</organism>
<dbReference type="OrthoDB" id="127505at2"/>
<name>Q01WV2_SOLUE</name>
<dbReference type="Gene3D" id="3.30.70.1230">
    <property type="entry name" value="Nucleotide cyclase"/>
    <property type="match status" value="1"/>
</dbReference>
<dbReference type="PANTHER" id="PTHR43081:SF1">
    <property type="entry name" value="ADENYLATE CYCLASE, TERMINAL-DIFFERENTIATION SPECIFIC"/>
    <property type="match status" value="1"/>
</dbReference>
<protein>
    <submittedName>
        <fullName evidence="3">Adenylate/guanylate cyclase</fullName>
    </submittedName>
</protein>
<dbReference type="InterPro" id="IPR050697">
    <property type="entry name" value="Adenylyl/Guanylyl_Cyclase_3/4"/>
</dbReference>
<dbReference type="EMBL" id="CP000473">
    <property type="protein sequence ID" value="ABJ85863.1"/>
    <property type="molecule type" value="Genomic_DNA"/>
</dbReference>
<dbReference type="SUPFAM" id="SSF55781">
    <property type="entry name" value="GAF domain-like"/>
    <property type="match status" value="1"/>
</dbReference>
<feature type="domain" description="Guanylate cyclase" evidence="2">
    <location>
        <begin position="209"/>
        <end position="341"/>
    </location>
</feature>
<dbReference type="InterPro" id="IPR029016">
    <property type="entry name" value="GAF-like_dom_sf"/>
</dbReference>
<dbReference type="CDD" id="cd07302">
    <property type="entry name" value="CHD"/>
    <property type="match status" value="1"/>
</dbReference>
<dbReference type="SUPFAM" id="SSF55073">
    <property type="entry name" value="Nucleotide cyclase"/>
    <property type="match status" value="1"/>
</dbReference>
<dbReference type="InterPro" id="IPR001054">
    <property type="entry name" value="A/G_cyclase"/>
</dbReference>
<dbReference type="InterPro" id="IPR029787">
    <property type="entry name" value="Nucleotide_cyclase"/>
</dbReference>
<evidence type="ECO:0000259" key="2">
    <source>
        <dbReference type="PROSITE" id="PS50125"/>
    </source>
</evidence>
<dbReference type="Gene3D" id="3.30.450.40">
    <property type="match status" value="1"/>
</dbReference>
<dbReference type="STRING" id="234267.Acid_4904"/>
<dbReference type="SUPFAM" id="SSF52200">
    <property type="entry name" value="Toll/Interleukin receptor TIR domain"/>
    <property type="match status" value="1"/>
</dbReference>
<dbReference type="Pfam" id="PF00211">
    <property type="entry name" value="Guanylate_cyc"/>
    <property type="match status" value="1"/>
</dbReference>
<dbReference type="GO" id="GO:0009190">
    <property type="term" value="P:cyclic nucleotide biosynthetic process"/>
    <property type="evidence" value="ECO:0007669"/>
    <property type="project" value="InterPro"/>
</dbReference>
<evidence type="ECO:0000259" key="1">
    <source>
        <dbReference type="PROSITE" id="PS50104"/>
    </source>
</evidence>
<evidence type="ECO:0000313" key="3">
    <source>
        <dbReference type="EMBL" id="ABJ85863.1"/>
    </source>
</evidence>
<dbReference type="InterPro" id="IPR000157">
    <property type="entry name" value="TIR_dom"/>
</dbReference>
<reference evidence="3" key="1">
    <citation type="submission" date="2006-10" db="EMBL/GenBank/DDBJ databases">
        <title>Complete sequence of Solibacter usitatus Ellin6076.</title>
        <authorList>
            <consortium name="US DOE Joint Genome Institute"/>
            <person name="Copeland A."/>
            <person name="Lucas S."/>
            <person name="Lapidus A."/>
            <person name="Barry K."/>
            <person name="Detter J.C."/>
            <person name="Glavina del Rio T."/>
            <person name="Hammon N."/>
            <person name="Israni S."/>
            <person name="Dalin E."/>
            <person name="Tice H."/>
            <person name="Pitluck S."/>
            <person name="Thompson L.S."/>
            <person name="Brettin T."/>
            <person name="Bruce D."/>
            <person name="Han C."/>
            <person name="Tapia R."/>
            <person name="Gilna P."/>
            <person name="Schmutz J."/>
            <person name="Larimer F."/>
            <person name="Land M."/>
            <person name="Hauser L."/>
            <person name="Kyrpides N."/>
            <person name="Mikhailova N."/>
            <person name="Janssen P.H."/>
            <person name="Kuske C.R."/>
            <person name="Richardson P."/>
        </authorList>
    </citation>
    <scope>NUCLEOTIDE SEQUENCE</scope>
    <source>
        <strain evidence="3">Ellin6076</strain>
    </source>
</reference>
<gene>
    <name evidence="3" type="ordered locus">Acid_4904</name>
</gene>
<dbReference type="eggNOG" id="COG2114">
    <property type="taxonomic scope" value="Bacteria"/>
</dbReference>
<dbReference type="GO" id="GO:0004016">
    <property type="term" value="F:adenylate cyclase activity"/>
    <property type="evidence" value="ECO:0007669"/>
    <property type="project" value="UniProtKB-ARBA"/>
</dbReference>
<feature type="domain" description="TIR" evidence="1">
    <location>
        <begin position="398"/>
        <end position="530"/>
    </location>
</feature>
<dbReference type="PROSITE" id="PS50104">
    <property type="entry name" value="TIR"/>
    <property type="match status" value="1"/>
</dbReference>
<dbReference type="Pfam" id="PF13185">
    <property type="entry name" value="GAF_2"/>
    <property type="match status" value="1"/>
</dbReference>
<dbReference type="SMART" id="SM00065">
    <property type="entry name" value="GAF"/>
    <property type="match status" value="1"/>
</dbReference>
<dbReference type="InterPro" id="IPR035897">
    <property type="entry name" value="Toll_tir_struct_dom_sf"/>
</dbReference>
<dbReference type="PANTHER" id="PTHR43081">
    <property type="entry name" value="ADENYLATE CYCLASE, TERMINAL-DIFFERENTIATION SPECIFIC-RELATED"/>
    <property type="match status" value="1"/>
</dbReference>
<accession>Q01WV2</accession>